<gene>
    <name evidence="1" type="ORF">GCM10010468_04990</name>
</gene>
<accession>A0ABP6PYJ8</accession>
<sequence>MGLESRDAGAARLLLVAGVPLLRPEEQVFAAMLEGFANQQLARNLARTTVEGRENTVKAFASYYERVPVAVVGGDGG</sequence>
<organism evidence="1 2">
    <name type="scientific">Actinocorallia longicatena</name>
    <dbReference type="NCBI Taxonomy" id="111803"/>
    <lineage>
        <taxon>Bacteria</taxon>
        <taxon>Bacillati</taxon>
        <taxon>Actinomycetota</taxon>
        <taxon>Actinomycetes</taxon>
        <taxon>Streptosporangiales</taxon>
        <taxon>Thermomonosporaceae</taxon>
        <taxon>Actinocorallia</taxon>
    </lineage>
</organism>
<proteinExistence type="predicted"/>
<evidence type="ECO:0000313" key="2">
    <source>
        <dbReference type="Proteomes" id="UP001501237"/>
    </source>
</evidence>
<dbReference type="EMBL" id="BAAAUV010000001">
    <property type="protein sequence ID" value="GAA3194991.1"/>
    <property type="molecule type" value="Genomic_DNA"/>
</dbReference>
<evidence type="ECO:0000313" key="1">
    <source>
        <dbReference type="EMBL" id="GAA3194991.1"/>
    </source>
</evidence>
<keyword evidence="2" id="KW-1185">Reference proteome</keyword>
<comment type="caution">
    <text evidence="1">The sequence shown here is derived from an EMBL/GenBank/DDBJ whole genome shotgun (WGS) entry which is preliminary data.</text>
</comment>
<reference evidence="2" key="1">
    <citation type="journal article" date="2019" name="Int. J. Syst. Evol. Microbiol.">
        <title>The Global Catalogue of Microorganisms (GCM) 10K type strain sequencing project: providing services to taxonomists for standard genome sequencing and annotation.</title>
        <authorList>
            <consortium name="The Broad Institute Genomics Platform"/>
            <consortium name="The Broad Institute Genome Sequencing Center for Infectious Disease"/>
            <person name="Wu L."/>
            <person name="Ma J."/>
        </authorList>
    </citation>
    <scope>NUCLEOTIDE SEQUENCE [LARGE SCALE GENOMIC DNA]</scope>
    <source>
        <strain evidence="2">JCM 9377</strain>
    </source>
</reference>
<name>A0ABP6PYJ8_9ACTN</name>
<dbReference type="Proteomes" id="UP001501237">
    <property type="component" value="Unassembled WGS sequence"/>
</dbReference>
<protein>
    <submittedName>
        <fullName evidence="1">Uncharacterized protein</fullName>
    </submittedName>
</protein>